<name>A0AA37SDF6_9GAMM</name>
<evidence type="ECO:0000313" key="5">
    <source>
        <dbReference type="Proteomes" id="UP001161389"/>
    </source>
</evidence>
<proteinExistence type="inferred from homology"/>
<evidence type="ECO:0000256" key="1">
    <source>
        <dbReference type="ARBA" id="ARBA00010333"/>
    </source>
</evidence>
<dbReference type="InterPro" id="IPR001638">
    <property type="entry name" value="Solute-binding_3/MltF_N"/>
</dbReference>
<keyword evidence="2" id="KW-0732">Signal</keyword>
<comment type="similarity">
    <text evidence="1">Belongs to the bacterial solute-binding protein 3 family.</text>
</comment>
<comment type="caution">
    <text evidence="4">The sequence shown here is derived from an EMBL/GenBank/DDBJ whole genome shotgun (WGS) entry which is preliminary data.</text>
</comment>
<organism evidence="4 5">
    <name type="scientific">Litoribrevibacter albus</name>
    <dbReference type="NCBI Taxonomy" id="1473156"/>
    <lineage>
        <taxon>Bacteria</taxon>
        <taxon>Pseudomonadati</taxon>
        <taxon>Pseudomonadota</taxon>
        <taxon>Gammaproteobacteria</taxon>
        <taxon>Oceanospirillales</taxon>
        <taxon>Oceanospirillaceae</taxon>
        <taxon>Litoribrevibacter</taxon>
    </lineage>
</organism>
<keyword evidence="5" id="KW-1185">Reference proteome</keyword>
<dbReference type="EMBL" id="BSNM01000016">
    <property type="protein sequence ID" value="GLQ33061.1"/>
    <property type="molecule type" value="Genomic_DNA"/>
</dbReference>
<evidence type="ECO:0000259" key="3">
    <source>
        <dbReference type="Pfam" id="PF00497"/>
    </source>
</evidence>
<accession>A0AA37SDF6</accession>
<reference evidence="4" key="2">
    <citation type="submission" date="2023-01" db="EMBL/GenBank/DDBJ databases">
        <title>Draft genome sequence of Litoribrevibacter albus strain NBRC 110071.</title>
        <authorList>
            <person name="Sun Q."/>
            <person name="Mori K."/>
        </authorList>
    </citation>
    <scope>NUCLEOTIDE SEQUENCE</scope>
    <source>
        <strain evidence="4">NBRC 110071</strain>
    </source>
</reference>
<evidence type="ECO:0000313" key="4">
    <source>
        <dbReference type="EMBL" id="GLQ33061.1"/>
    </source>
</evidence>
<dbReference type="Pfam" id="PF00497">
    <property type="entry name" value="SBP_bac_3"/>
    <property type="match status" value="1"/>
</dbReference>
<protein>
    <submittedName>
        <fullName evidence="4">ABC transporter substrate-binding protein</fullName>
    </submittedName>
</protein>
<dbReference type="Proteomes" id="UP001161389">
    <property type="component" value="Unassembled WGS sequence"/>
</dbReference>
<dbReference type="PANTHER" id="PTHR35936:SF25">
    <property type="entry name" value="ABC TRANSPORTER SUBSTRATE-BINDING PROTEIN"/>
    <property type="match status" value="1"/>
</dbReference>
<feature type="domain" description="Solute-binding protein family 3/N-terminal" evidence="3">
    <location>
        <begin position="26"/>
        <end position="247"/>
    </location>
</feature>
<dbReference type="AlphaFoldDB" id="A0AA37SDF6"/>
<gene>
    <name evidence="4" type="ORF">GCM10007876_35400</name>
</gene>
<reference evidence="4" key="1">
    <citation type="journal article" date="2014" name="Int. J. Syst. Evol. Microbiol.">
        <title>Complete genome sequence of Corynebacterium casei LMG S-19264T (=DSM 44701T), isolated from a smear-ripened cheese.</title>
        <authorList>
            <consortium name="US DOE Joint Genome Institute (JGI-PGF)"/>
            <person name="Walter F."/>
            <person name="Albersmeier A."/>
            <person name="Kalinowski J."/>
            <person name="Ruckert C."/>
        </authorList>
    </citation>
    <scope>NUCLEOTIDE SEQUENCE</scope>
    <source>
        <strain evidence="4">NBRC 110071</strain>
    </source>
</reference>
<evidence type="ECO:0000256" key="2">
    <source>
        <dbReference type="ARBA" id="ARBA00022729"/>
    </source>
</evidence>
<dbReference type="PANTHER" id="PTHR35936">
    <property type="entry name" value="MEMBRANE-BOUND LYTIC MUREIN TRANSGLYCOSYLASE F"/>
    <property type="match status" value="1"/>
</dbReference>
<dbReference type="SUPFAM" id="SSF53850">
    <property type="entry name" value="Periplasmic binding protein-like II"/>
    <property type="match status" value="1"/>
</dbReference>
<sequence length="254" mass="28678">MVINAHASTDHLTQNAPVAVCDDENLWPPYAFIQDHTLTGAMIETTKAIFNLANIPYQIHLTPWKRCLYQVEHFQGDPTFEVFINGTYSEERASKFLVSQTVYSTGNAYFYSKDMFDAAPHIKTLSDLNDFSVCGVHGYNYDMYKIKARQLSVVANDLHSAFRLLKSGRCEVILNAYSVPYGSLFTDNPMIDDSIEAKIFEELPAQSFHVFVSKKTPRAGFLINQINQAITTMKNNGQIDAIFRKYLPDCGADC</sequence>
<dbReference type="Gene3D" id="3.40.190.10">
    <property type="entry name" value="Periplasmic binding protein-like II"/>
    <property type="match status" value="2"/>
</dbReference>